<feature type="transmembrane region" description="Helical" evidence="4">
    <location>
        <begin position="376"/>
        <end position="395"/>
    </location>
</feature>
<dbReference type="SUPFAM" id="SSF46894">
    <property type="entry name" value="C-terminal effector domain of the bipartite response regulators"/>
    <property type="match status" value="1"/>
</dbReference>
<keyword evidence="7" id="KW-1185">Reference proteome</keyword>
<dbReference type="PANTHER" id="PTHR44688:SF16">
    <property type="entry name" value="DNA-BINDING TRANSCRIPTIONAL ACTIVATOR DEVR_DOSR"/>
    <property type="match status" value="1"/>
</dbReference>
<evidence type="ECO:0000256" key="1">
    <source>
        <dbReference type="ARBA" id="ARBA00023015"/>
    </source>
</evidence>
<dbReference type="OrthoDB" id="9814495at2"/>
<dbReference type="Pfam" id="PF00196">
    <property type="entry name" value="GerE"/>
    <property type="match status" value="1"/>
</dbReference>
<evidence type="ECO:0000256" key="4">
    <source>
        <dbReference type="SAM" id="Phobius"/>
    </source>
</evidence>
<accession>A0A3N0IJ00</accession>
<keyword evidence="1" id="KW-0805">Transcription regulation</keyword>
<protein>
    <recommendedName>
        <fullName evidence="5">HTH luxR-type domain-containing protein</fullName>
    </recommendedName>
</protein>
<feature type="transmembrane region" description="Helical" evidence="4">
    <location>
        <begin position="151"/>
        <end position="171"/>
    </location>
</feature>
<dbReference type="GO" id="GO:0006355">
    <property type="term" value="P:regulation of DNA-templated transcription"/>
    <property type="evidence" value="ECO:0007669"/>
    <property type="project" value="InterPro"/>
</dbReference>
<feature type="transmembrane region" description="Helical" evidence="4">
    <location>
        <begin position="283"/>
        <end position="302"/>
    </location>
</feature>
<comment type="caution">
    <text evidence="6">The sequence shown here is derived from an EMBL/GenBank/DDBJ whole genome shotgun (WGS) entry which is preliminary data.</text>
</comment>
<feature type="transmembrane region" description="Helical" evidence="4">
    <location>
        <begin position="216"/>
        <end position="238"/>
    </location>
</feature>
<dbReference type="PANTHER" id="PTHR44688">
    <property type="entry name" value="DNA-BINDING TRANSCRIPTIONAL ACTIVATOR DEVR_DOSR"/>
    <property type="match status" value="1"/>
</dbReference>
<feature type="transmembrane region" description="Helical" evidence="4">
    <location>
        <begin position="12"/>
        <end position="39"/>
    </location>
</feature>
<feature type="domain" description="HTH luxR-type" evidence="5">
    <location>
        <begin position="422"/>
        <end position="486"/>
    </location>
</feature>
<reference evidence="7" key="1">
    <citation type="submission" date="2018-05" db="EMBL/GenBank/DDBJ databases">
        <title>Genome Sequencing of selected type strains of the family Eggerthellaceae.</title>
        <authorList>
            <person name="Danylec N."/>
            <person name="Stoll D.A."/>
            <person name="Doetsch A."/>
            <person name="Huch M."/>
        </authorList>
    </citation>
    <scope>NUCLEOTIDE SEQUENCE [LARGE SCALE GENOMIC DNA]</scope>
    <source>
        <strain evidence="7">DSM 22006</strain>
    </source>
</reference>
<evidence type="ECO:0000259" key="5">
    <source>
        <dbReference type="PROSITE" id="PS50043"/>
    </source>
</evidence>
<dbReference type="Gene3D" id="1.10.10.10">
    <property type="entry name" value="Winged helix-like DNA-binding domain superfamily/Winged helix DNA-binding domain"/>
    <property type="match status" value="1"/>
</dbReference>
<keyword evidence="4" id="KW-0812">Transmembrane</keyword>
<keyword evidence="3" id="KW-0804">Transcription</keyword>
<feature type="transmembrane region" description="Helical" evidence="4">
    <location>
        <begin position="343"/>
        <end position="364"/>
    </location>
</feature>
<dbReference type="EMBL" id="QIBZ01000002">
    <property type="protein sequence ID" value="RNM37009.1"/>
    <property type="molecule type" value="Genomic_DNA"/>
</dbReference>
<feature type="transmembrane region" description="Helical" evidence="4">
    <location>
        <begin position="90"/>
        <end position="112"/>
    </location>
</feature>
<evidence type="ECO:0000313" key="6">
    <source>
        <dbReference type="EMBL" id="RNM37009.1"/>
    </source>
</evidence>
<feature type="transmembrane region" description="Helical" evidence="4">
    <location>
        <begin position="308"/>
        <end position="331"/>
    </location>
</feature>
<feature type="transmembrane region" description="Helical" evidence="4">
    <location>
        <begin position="250"/>
        <end position="271"/>
    </location>
</feature>
<dbReference type="RefSeq" id="WP_123218808.1">
    <property type="nucleotide sequence ID" value="NZ_JACHYQ010000001.1"/>
</dbReference>
<feature type="transmembrane region" description="Helical" evidence="4">
    <location>
        <begin position="177"/>
        <end position="196"/>
    </location>
</feature>
<evidence type="ECO:0000256" key="2">
    <source>
        <dbReference type="ARBA" id="ARBA00023125"/>
    </source>
</evidence>
<name>A0A3N0IJ00_9ACTN</name>
<dbReference type="InterPro" id="IPR016032">
    <property type="entry name" value="Sig_transdc_resp-reg_C-effctor"/>
</dbReference>
<dbReference type="PROSITE" id="PS50043">
    <property type="entry name" value="HTH_LUXR_2"/>
    <property type="match status" value="1"/>
</dbReference>
<dbReference type="Proteomes" id="UP000271472">
    <property type="component" value="Unassembled WGS sequence"/>
</dbReference>
<sequence>MEQEGARPNPDFLPFGAIIENWQAWAGMAAFLSWVNVMLCFEGALRDEVIYEGGLVHDPVFYGITATAALAFIVLRSRKNHPRKVAEKKLFIAAAALGIIGSGVATALVHIAQIVPPAASSACGVCIGVGVVAITIAWGKLLVAHDLRESLVLVSTAMCMQWVPFVIMMLVPFAARMALVLALPSASVALLLRHAATGETPAFEASREPRKTDSSILNRMAIMVFIFSATIQFIWTFFIKMFTNNLEPSLFPVVFAVLTVLTFAIMGLALFAMQRQKSYRIELYYRMAFLLCVCSAGAFSLATQASVLAYMSIYAGFSLVVPTLWMMALGFSFMTKSSITNALSLLSTAEYAGFLIGFALVDALKPLGYSSYGNELSAYICTTVIFAFSVAYVWIFPERDLISLSPTMFGLSTESLEARCAELGERFGLTKREKELLELFACGRNSAYIEKELFISKNTVASHRKSIYRKMGVKTQQELLTLVEGN</sequence>
<keyword evidence="4" id="KW-1133">Transmembrane helix</keyword>
<dbReference type="GeneID" id="98662612"/>
<dbReference type="AlphaFoldDB" id="A0A3N0IJ00"/>
<gene>
    <name evidence="6" type="ORF">DMP05_01230</name>
</gene>
<organism evidence="6 7">
    <name type="scientific">Slackia isoflavoniconvertens</name>
    <dbReference type="NCBI Taxonomy" id="572010"/>
    <lineage>
        <taxon>Bacteria</taxon>
        <taxon>Bacillati</taxon>
        <taxon>Actinomycetota</taxon>
        <taxon>Coriobacteriia</taxon>
        <taxon>Eggerthellales</taxon>
        <taxon>Eggerthellaceae</taxon>
        <taxon>Slackia</taxon>
    </lineage>
</organism>
<evidence type="ECO:0000313" key="7">
    <source>
        <dbReference type="Proteomes" id="UP000271472"/>
    </source>
</evidence>
<dbReference type="InterPro" id="IPR000792">
    <property type="entry name" value="Tscrpt_reg_LuxR_C"/>
</dbReference>
<dbReference type="SMART" id="SM00421">
    <property type="entry name" value="HTH_LUXR"/>
    <property type="match status" value="1"/>
</dbReference>
<dbReference type="PRINTS" id="PR00038">
    <property type="entry name" value="HTHLUXR"/>
</dbReference>
<dbReference type="GO" id="GO:0003677">
    <property type="term" value="F:DNA binding"/>
    <property type="evidence" value="ECO:0007669"/>
    <property type="project" value="UniProtKB-KW"/>
</dbReference>
<feature type="transmembrane region" description="Helical" evidence="4">
    <location>
        <begin position="118"/>
        <end position="139"/>
    </location>
</feature>
<keyword evidence="2" id="KW-0238">DNA-binding</keyword>
<proteinExistence type="predicted"/>
<feature type="transmembrane region" description="Helical" evidence="4">
    <location>
        <begin position="59"/>
        <end position="78"/>
    </location>
</feature>
<dbReference type="CDD" id="cd06170">
    <property type="entry name" value="LuxR_C_like"/>
    <property type="match status" value="1"/>
</dbReference>
<dbReference type="InterPro" id="IPR036388">
    <property type="entry name" value="WH-like_DNA-bd_sf"/>
</dbReference>
<evidence type="ECO:0000256" key="3">
    <source>
        <dbReference type="ARBA" id="ARBA00023163"/>
    </source>
</evidence>
<keyword evidence="4" id="KW-0472">Membrane</keyword>